<accession>A0A6H9V5L5</accession>
<proteinExistence type="predicted"/>
<reference evidence="2 3" key="1">
    <citation type="submission" date="2019-09" db="EMBL/GenBank/DDBJ databases">
        <title>Screening of Novel Bioactive Compounds from Soil-Associated.</title>
        <authorList>
            <person name="Zhao S."/>
        </authorList>
    </citation>
    <scope>NUCLEOTIDE SEQUENCE [LARGE SCALE GENOMIC DNA]</scope>
    <source>
        <strain evidence="2 3">HIT-DPA4</strain>
    </source>
</reference>
<name>A0A6H9V5L5_9ACTN</name>
<evidence type="ECO:0000313" key="2">
    <source>
        <dbReference type="EMBL" id="KAB1148564.1"/>
    </source>
</evidence>
<dbReference type="EMBL" id="VZRB01000004">
    <property type="protein sequence ID" value="KAB1148564.1"/>
    <property type="molecule type" value="Genomic_DNA"/>
</dbReference>
<sequence length="63" mass="6884">MGDVRVAPRAAVFTSGVFAEIQITRVSLNCALFRSVFERGEGPVPGLWRSPDRADAEHPETRG</sequence>
<evidence type="ECO:0000313" key="3">
    <source>
        <dbReference type="Proteomes" id="UP000442707"/>
    </source>
</evidence>
<keyword evidence="3" id="KW-1185">Reference proteome</keyword>
<feature type="region of interest" description="Disordered" evidence="1">
    <location>
        <begin position="41"/>
        <end position="63"/>
    </location>
</feature>
<organism evidence="2 3">
    <name type="scientific">Streptomyces luteolifulvus</name>
    <dbReference type="NCBI Taxonomy" id="2615112"/>
    <lineage>
        <taxon>Bacteria</taxon>
        <taxon>Bacillati</taxon>
        <taxon>Actinomycetota</taxon>
        <taxon>Actinomycetes</taxon>
        <taxon>Kitasatosporales</taxon>
        <taxon>Streptomycetaceae</taxon>
        <taxon>Streptomyces</taxon>
    </lineage>
</organism>
<protein>
    <submittedName>
        <fullName evidence="2">Uncharacterized protein</fullName>
    </submittedName>
</protein>
<dbReference type="Proteomes" id="UP000442707">
    <property type="component" value="Unassembled WGS sequence"/>
</dbReference>
<comment type="caution">
    <text evidence="2">The sequence shown here is derived from an EMBL/GenBank/DDBJ whole genome shotgun (WGS) entry which is preliminary data.</text>
</comment>
<feature type="compositionally biased region" description="Basic and acidic residues" evidence="1">
    <location>
        <begin position="50"/>
        <end position="63"/>
    </location>
</feature>
<gene>
    <name evidence="2" type="ORF">F7R91_07065</name>
</gene>
<dbReference type="AlphaFoldDB" id="A0A6H9V5L5"/>
<evidence type="ECO:0000256" key="1">
    <source>
        <dbReference type="SAM" id="MobiDB-lite"/>
    </source>
</evidence>
<dbReference type="RefSeq" id="WP_150945663.1">
    <property type="nucleotide sequence ID" value="NZ_VZRB01000004.1"/>
</dbReference>